<dbReference type="AlphaFoldDB" id="A0A7W5G4Y8"/>
<evidence type="ECO:0000256" key="1">
    <source>
        <dbReference type="ARBA" id="ARBA00022729"/>
    </source>
</evidence>
<keyword evidence="1 3" id="KW-0732">Signal</keyword>
<sequence>MIHRLLCLLLLWLSGASLATADERLHYPAREMDGEAPGRLVIHGALDPTYARPILADFHARYPTIDLTYRNLDTLPLYRRFLEAPGEVDVLMSSAMPWQYRLANDGHAQPLNTPEARAWPAWARWRRELFAVTFEPIVMVVRRELIERFGRPASHADLLALLQRHPEVLRGRVVTYDPNVSGAGYGYAIEESRLSPRYWDLIAAFGATDTALAATTGEMLEGLIDGRFWLGYNLLGSYAREVVERHPGLEMVVPDDYTLVTQRLALIPRQAPHPDEARRFMDFLIGKAGQQVIARETSLGAVHPALTGPGTAWALRSSHGDALRPVTLGPGLLATLDDLKRQALLTRWQREFTRHQASLAPTASQDDATRPADARQ</sequence>
<dbReference type="SUPFAM" id="SSF53850">
    <property type="entry name" value="Periplasmic binding protein-like II"/>
    <property type="match status" value="1"/>
</dbReference>
<protein>
    <submittedName>
        <fullName evidence="4">ABC-type Fe3+ transport system substrate-binding protein</fullName>
    </submittedName>
</protein>
<dbReference type="PANTHER" id="PTHR30006">
    <property type="entry name" value="THIAMINE-BINDING PERIPLASMIC PROTEIN-RELATED"/>
    <property type="match status" value="1"/>
</dbReference>
<keyword evidence="5" id="KW-1185">Reference proteome</keyword>
<dbReference type="RefSeq" id="WP_183386983.1">
    <property type="nucleotide sequence ID" value="NZ_JACHXM010000005.1"/>
</dbReference>
<name>A0A7W5G4Y8_9GAMM</name>
<accession>A0A7W5G4Y8</accession>
<dbReference type="EMBL" id="JACHXM010000005">
    <property type="protein sequence ID" value="MBB3140584.1"/>
    <property type="molecule type" value="Genomic_DNA"/>
</dbReference>
<evidence type="ECO:0000256" key="2">
    <source>
        <dbReference type="SAM" id="MobiDB-lite"/>
    </source>
</evidence>
<organism evidence="4 5">
    <name type="scientific">Halomonas organivorans</name>
    <dbReference type="NCBI Taxonomy" id="257772"/>
    <lineage>
        <taxon>Bacteria</taxon>
        <taxon>Pseudomonadati</taxon>
        <taxon>Pseudomonadota</taxon>
        <taxon>Gammaproteobacteria</taxon>
        <taxon>Oceanospirillales</taxon>
        <taxon>Halomonadaceae</taxon>
        <taxon>Halomonas</taxon>
    </lineage>
</organism>
<feature type="compositionally biased region" description="Polar residues" evidence="2">
    <location>
        <begin position="356"/>
        <end position="366"/>
    </location>
</feature>
<dbReference type="GO" id="GO:0030288">
    <property type="term" value="C:outer membrane-bounded periplasmic space"/>
    <property type="evidence" value="ECO:0007669"/>
    <property type="project" value="TreeGrafter"/>
</dbReference>
<comment type="caution">
    <text evidence="4">The sequence shown here is derived from an EMBL/GenBank/DDBJ whole genome shotgun (WGS) entry which is preliminary data.</text>
</comment>
<evidence type="ECO:0000313" key="5">
    <source>
        <dbReference type="Proteomes" id="UP000525987"/>
    </source>
</evidence>
<feature type="chain" id="PRO_5031539595" evidence="3">
    <location>
        <begin position="22"/>
        <end position="376"/>
    </location>
</feature>
<gene>
    <name evidence="4" type="ORF">FHR96_001449</name>
</gene>
<feature type="signal peptide" evidence="3">
    <location>
        <begin position="1"/>
        <end position="21"/>
    </location>
</feature>
<dbReference type="PANTHER" id="PTHR30006:SF25">
    <property type="entry name" value="PHOSPHOGLYCERATE TRANSPORT REGULATORY PROTEIN PGTC"/>
    <property type="match status" value="1"/>
</dbReference>
<reference evidence="4 5" key="1">
    <citation type="submission" date="2020-08" db="EMBL/GenBank/DDBJ databases">
        <title>Genomic Encyclopedia of Type Strains, Phase III (KMG-III): the genomes of soil and plant-associated and newly described type strains.</title>
        <authorList>
            <person name="Whitman W."/>
        </authorList>
    </citation>
    <scope>NUCLEOTIDE SEQUENCE [LARGE SCALE GENOMIC DNA]</scope>
    <source>
        <strain evidence="4 5">CECT 5995</strain>
    </source>
</reference>
<feature type="region of interest" description="Disordered" evidence="2">
    <location>
        <begin position="356"/>
        <end position="376"/>
    </location>
</feature>
<dbReference type="Pfam" id="PF13531">
    <property type="entry name" value="SBP_bac_11"/>
    <property type="match status" value="1"/>
</dbReference>
<evidence type="ECO:0000313" key="4">
    <source>
        <dbReference type="EMBL" id="MBB3140584.1"/>
    </source>
</evidence>
<dbReference type="Proteomes" id="UP000525987">
    <property type="component" value="Unassembled WGS sequence"/>
</dbReference>
<evidence type="ECO:0000256" key="3">
    <source>
        <dbReference type="SAM" id="SignalP"/>
    </source>
</evidence>
<dbReference type="Gene3D" id="3.40.190.10">
    <property type="entry name" value="Periplasmic binding protein-like II"/>
    <property type="match status" value="2"/>
</dbReference>
<feature type="compositionally biased region" description="Basic and acidic residues" evidence="2">
    <location>
        <begin position="367"/>
        <end position="376"/>
    </location>
</feature>
<proteinExistence type="predicted"/>